<feature type="binding site" evidence="9">
    <location>
        <position position="247"/>
    </location>
    <ligand>
        <name>sn-glycerol 3-phosphate</name>
        <dbReference type="ChEBI" id="CHEBI:57597"/>
    </ligand>
</feature>
<dbReference type="Pfam" id="PF01210">
    <property type="entry name" value="NAD_Gly3P_dh_N"/>
    <property type="match status" value="1"/>
</dbReference>
<evidence type="ECO:0000256" key="1">
    <source>
        <dbReference type="ARBA" id="ARBA00011009"/>
    </source>
</evidence>
<comment type="pathway">
    <text evidence="9">Membrane lipid metabolism; glycerophospholipid metabolism.</text>
</comment>
<dbReference type="Gene3D" id="3.40.50.720">
    <property type="entry name" value="NAD(P)-binding Rossmann-like Domain"/>
    <property type="match status" value="1"/>
</dbReference>
<reference evidence="16" key="1">
    <citation type="submission" date="2021-04" db="EMBL/GenBank/DDBJ databases">
        <title>Proteiniclasticum sedimins sp. nov., an obligate anaerobic bacterium isolated from anaerobic sludge.</title>
        <authorList>
            <person name="Liu J."/>
        </authorList>
    </citation>
    <scope>NUCLEOTIDE SEQUENCE</scope>
    <source>
        <strain evidence="16">BAD-10</strain>
    </source>
</reference>
<proteinExistence type="inferred from homology"/>
<dbReference type="NCBIfam" id="NF000942">
    <property type="entry name" value="PRK00094.1-4"/>
    <property type="match status" value="1"/>
</dbReference>
<comment type="catalytic activity">
    <reaction evidence="9 13">
        <text>sn-glycerol 3-phosphate + NADP(+) = dihydroxyacetone phosphate + NADPH + H(+)</text>
        <dbReference type="Rhea" id="RHEA:11096"/>
        <dbReference type="ChEBI" id="CHEBI:15378"/>
        <dbReference type="ChEBI" id="CHEBI:57597"/>
        <dbReference type="ChEBI" id="CHEBI:57642"/>
        <dbReference type="ChEBI" id="CHEBI:57783"/>
        <dbReference type="ChEBI" id="CHEBI:58349"/>
        <dbReference type="EC" id="1.1.1.94"/>
    </reaction>
</comment>
<dbReference type="GO" id="GO:0047952">
    <property type="term" value="F:glycerol-3-phosphate dehydrogenase [NAD(P)+] activity"/>
    <property type="evidence" value="ECO:0007669"/>
    <property type="project" value="UniProtKB-UniRule"/>
</dbReference>
<evidence type="ECO:0000256" key="10">
    <source>
        <dbReference type="PIRSR" id="PIRSR000114-1"/>
    </source>
</evidence>
<dbReference type="Proteomes" id="UP000675379">
    <property type="component" value="Unassembled WGS sequence"/>
</dbReference>
<evidence type="ECO:0000259" key="15">
    <source>
        <dbReference type="Pfam" id="PF07479"/>
    </source>
</evidence>
<comment type="similarity">
    <text evidence="1 9 12">Belongs to the NAD-dependent glycerol-3-phosphate dehydrogenase family.</text>
</comment>
<evidence type="ECO:0000256" key="3">
    <source>
        <dbReference type="ARBA" id="ARBA00022857"/>
    </source>
</evidence>
<dbReference type="InterPro" id="IPR006109">
    <property type="entry name" value="G3P_DH_NAD-dep_C"/>
</dbReference>
<keyword evidence="2 9" id="KW-0444">Lipid biosynthesis</keyword>
<organism evidence="16 17">
    <name type="scientific">Proteiniclasticum sediminis</name>
    <dbReference type="NCBI Taxonomy" id="2804028"/>
    <lineage>
        <taxon>Bacteria</taxon>
        <taxon>Bacillati</taxon>
        <taxon>Bacillota</taxon>
        <taxon>Clostridia</taxon>
        <taxon>Eubacteriales</taxon>
        <taxon>Clostridiaceae</taxon>
        <taxon>Proteiniclasticum</taxon>
    </lineage>
</organism>
<dbReference type="GO" id="GO:0046167">
    <property type="term" value="P:glycerol-3-phosphate biosynthetic process"/>
    <property type="evidence" value="ECO:0007669"/>
    <property type="project" value="UniProtKB-UniRule"/>
</dbReference>
<evidence type="ECO:0000256" key="8">
    <source>
        <dbReference type="ARBA" id="ARBA00023264"/>
    </source>
</evidence>
<dbReference type="InterPro" id="IPR013328">
    <property type="entry name" value="6PGD_dom2"/>
</dbReference>
<dbReference type="GO" id="GO:0051287">
    <property type="term" value="F:NAD binding"/>
    <property type="evidence" value="ECO:0007669"/>
    <property type="project" value="InterPro"/>
</dbReference>
<evidence type="ECO:0000256" key="7">
    <source>
        <dbReference type="ARBA" id="ARBA00023209"/>
    </source>
</evidence>
<dbReference type="EC" id="1.1.1.94" evidence="9"/>
<evidence type="ECO:0000256" key="12">
    <source>
        <dbReference type="RuleBase" id="RU000437"/>
    </source>
</evidence>
<keyword evidence="3 9" id="KW-0521">NADP</keyword>
<dbReference type="GO" id="GO:0008654">
    <property type="term" value="P:phospholipid biosynthetic process"/>
    <property type="evidence" value="ECO:0007669"/>
    <property type="project" value="UniProtKB-KW"/>
</dbReference>
<comment type="caution">
    <text evidence="16">The sequence shown here is derived from an EMBL/GenBank/DDBJ whole genome shotgun (WGS) entry which is preliminary data.</text>
</comment>
<sequence>MKISVIGCGRWGSFIAWYLDRKGHDVSLYGRASSKHMKEFQETRTNGLITLPESIGLTANLEEATKAEVIVISVNSQGLRALMTELAPLVLRDKIFVLCMKGMEISTGKRLTEVMAEFTDATCKTAVWLGPGHVQEFYKGIPNCMVIDSQEEEVKELLIQNFSNDLIRFYYGNDLIGNEIGGAAKNVIGIAAGMLDGLHLSSLKGALMSRGTREVSRLIKAMGGNELSAYGLCHLGDYEATVFSPFSHNRTFGESFIRGEAYTDLAEGYYTVKALMALSETYGVDLPITEAVYAVLYEGKDPKETLNGLFVRSLKEEF</sequence>
<feature type="binding site" evidence="9">
    <location>
        <position position="130"/>
    </location>
    <ligand>
        <name>sn-glycerol 3-phosphate</name>
        <dbReference type="ChEBI" id="CHEBI:57597"/>
    </ligand>
</feature>
<feature type="domain" description="Glycerol-3-phosphate dehydrogenase NAD-dependent N-terminal" evidence="14">
    <location>
        <begin position="2"/>
        <end position="153"/>
    </location>
</feature>
<comment type="caution">
    <text evidence="9">Lacks conserved residue(s) required for the propagation of feature annotation.</text>
</comment>
<keyword evidence="7 9" id="KW-0594">Phospholipid biosynthesis</keyword>
<accession>A0A941CR38</accession>
<comment type="function">
    <text evidence="9">Catalyzes the reduction of the glycolytic intermediate dihydroxyacetone phosphate (DHAP) to sn-glycerol 3-phosphate (G3P), the key precursor for phospholipid synthesis.</text>
</comment>
<comment type="catalytic activity">
    <reaction evidence="9">
        <text>sn-glycerol 3-phosphate + NAD(+) = dihydroxyacetone phosphate + NADH + H(+)</text>
        <dbReference type="Rhea" id="RHEA:11092"/>
        <dbReference type="ChEBI" id="CHEBI:15378"/>
        <dbReference type="ChEBI" id="CHEBI:57540"/>
        <dbReference type="ChEBI" id="CHEBI:57597"/>
        <dbReference type="ChEBI" id="CHEBI:57642"/>
        <dbReference type="ChEBI" id="CHEBI:57945"/>
        <dbReference type="EC" id="1.1.1.94"/>
    </reaction>
</comment>
<evidence type="ECO:0000259" key="14">
    <source>
        <dbReference type="Pfam" id="PF01210"/>
    </source>
</evidence>
<evidence type="ECO:0000256" key="6">
    <source>
        <dbReference type="ARBA" id="ARBA00023098"/>
    </source>
</evidence>
<dbReference type="PROSITE" id="PS00957">
    <property type="entry name" value="NAD_G3PDH"/>
    <property type="match status" value="1"/>
</dbReference>
<dbReference type="SUPFAM" id="SSF51735">
    <property type="entry name" value="NAD(P)-binding Rossmann-fold domains"/>
    <property type="match status" value="1"/>
</dbReference>
<keyword evidence="17" id="KW-1185">Reference proteome</keyword>
<evidence type="ECO:0000256" key="13">
    <source>
        <dbReference type="RuleBase" id="RU000439"/>
    </source>
</evidence>
<dbReference type="Pfam" id="PF07479">
    <property type="entry name" value="NAD_Gly3P_dh_C"/>
    <property type="match status" value="1"/>
</dbReference>
<keyword evidence="5 9" id="KW-0520">NAD</keyword>
<dbReference type="PIRSF" id="PIRSF000114">
    <property type="entry name" value="Glycerol-3-P_dh"/>
    <property type="match status" value="1"/>
</dbReference>
<dbReference type="PANTHER" id="PTHR11728">
    <property type="entry name" value="GLYCEROL-3-PHOSPHATE DEHYDROGENASE"/>
    <property type="match status" value="1"/>
</dbReference>
<keyword evidence="9" id="KW-0963">Cytoplasm</keyword>
<dbReference type="HAMAP" id="MF_00394">
    <property type="entry name" value="NAD_Glyc3P_dehydrog"/>
    <property type="match status" value="1"/>
</dbReference>
<evidence type="ECO:0000313" key="17">
    <source>
        <dbReference type="Proteomes" id="UP000675379"/>
    </source>
</evidence>
<keyword evidence="6 9" id="KW-0443">Lipid metabolism</keyword>
<evidence type="ECO:0000256" key="11">
    <source>
        <dbReference type="PIRSR" id="PIRSR000114-3"/>
    </source>
</evidence>
<dbReference type="NCBIfam" id="NF000940">
    <property type="entry name" value="PRK00094.1-2"/>
    <property type="match status" value="1"/>
</dbReference>
<feature type="binding site" evidence="9">
    <location>
        <position position="185"/>
    </location>
    <ligand>
        <name>sn-glycerol 3-phosphate</name>
        <dbReference type="ChEBI" id="CHEBI:57597"/>
    </ligand>
</feature>
<dbReference type="GO" id="GO:0006650">
    <property type="term" value="P:glycerophospholipid metabolic process"/>
    <property type="evidence" value="ECO:0007669"/>
    <property type="project" value="UniProtKB-UniRule"/>
</dbReference>
<feature type="binding site" evidence="9">
    <location>
        <position position="31"/>
    </location>
    <ligand>
        <name>NADPH</name>
        <dbReference type="ChEBI" id="CHEBI:57783"/>
    </ligand>
</feature>
<dbReference type="GO" id="GO:0005829">
    <property type="term" value="C:cytosol"/>
    <property type="evidence" value="ECO:0007669"/>
    <property type="project" value="TreeGrafter"/>
</dbReference>
<keyword evidence="9" id="KW-0547">Nucleotide-binding</keyword>
<keyword evidence="8 9" id="KW-1208">Phospholipid metabolism</keyword>
<feature type="binding site" evidence="9">
    <location>
        <position position="249"/>
    </location>
    <ligand>
        <name>sn-glycerol 3-phosphate</name>
        <dbReference type="ChEBI" id="CHEBI:57597"/>
    </ligand>
</feature>
<feature type="binding site" evidence="9">
    <location>
        <position position="101"/>
    </location>
    <ligand>
        <name>NADPH</name>
        <dbReference type="ChEBI" id="CHEBI:57783"/>
    </ligand>
</feature>
<evidence type="ECO:0000256" key="4">
    <source>
        <dbReference type="ARBA" id="ARBA00023002"/>
    </source>
</evidence>
<gene>
    <name evidence="9" type="primary">gpsA</name>
    <name evidence="16" type="ORF">KCG48_09540</name>
</gene>
<name>A0A941CR38_9CLOT</name>
<dbReference type="PANTHER" id="PTHR11728:SF1">
    <property type="entry name" value="GLYCEROL-3-PHOSPHATE DEHYDROGENASE [NAD(+)] 2, CHLOROPLASTIC"/>
    <property type="match status" value="1"/>
</dbReference>
<feature type="binding site" evidence="9">
    <location>
        <position position="101"/>
    </location>
    <ligand>
        <name>sn-glycerol 3-phosphate</name>
        <dbReference type="ChEBI" id="CHEBI:57597"/>
    </ligand>
</feature>
<evidence type="ECO:0000313" key="16">
    <source>
        <dbReference type="EMBL" id="MBR0576579.1"/>
    </source>
</evidence>
<evidence type="ECO:0000256" key="2">
    <source>
        <dbReference type="ARBA" id="ARBA00022516"/>
    </source>
</evidence>
<protein>
    <recommendedName>
        <fullName evidence="9">Glycerol-3-phosphate dehydrogenase [NAD(P)+]</fullName>
        <ecNumber evidence="9">1.1.1.94</ecNumber>
    </recommendedName>
    <alternativeName>
        <fullName evidence="9">NAD(P)(+)-dependent glycerol-3-phosphate dehydrogenase</fullName>
    </alternativeName>
    <alternativeName>
        <fullName evidence="9">NAD(P)H-dependent dihydroxyacetone-phosphate reductase</fullName>
    </alternativeName>
</protein>
<dbReference type="InterPro" id="IPR011128">
    <property type="entry name" value="G3P_DH_NAD-dep_N"/>
</dbReference>
<dbReference type="InterPro" id="IPR008927">
    <property type="entry name" value="6-PGluconate_DH-like_C_sf"/>
</dbReference>
<dbReference type="InterPro" id="IPR006168">
    <property type="entry name" value="G3P_DH_NAD-dep"/>
</dbReference>
<dbReference type="EMBL" id="JAGSCS010000012">
    <property type="protein sequence ID" value="MBR0576579.1"/>
    <property type="molecule type" value="Genomic_DNA"/>
</dbReference>
<feature type="active site" description="Proton acceptor" evidence="9 10">
    <location>
        <position position="185"/>
    </location>
</feature>
<dbReference type="AlphaFoldDB" id="A0A941CR38"/>
<feature type="binding site" evidence="9">
    <location>
        <position position="237"/>
    </location>
    <ligand>
        <name>sn-glycerol 3-phosphate</name>
        <dbReference type="ChEBI" id="CHEBI:57597"/>
    </ligand>
</feature>
<feature type="domain" description="Glycerol-3-phosphate dehydrogenase NAD-dependent C-terminal" evidence="15">
    <location>
        <begin position="174"/>
        <end position="306"/>
    </location>
</feature>
<evidence type="ECO:0000256" key="9">
    <source>
        <dbReference type="HAMAP-Rule" id="MF_00394"/>
    </source>
</evidence>
<dbReference type="PRINTS" id="PR00077">
    <property type="entry name" value="GPDHDRGNASE"/>
</dbReference>
<feature type="binding site" evidence="9">
    <location>
        <position position="11"/>
    </location>
    <ligand>
        <name>NADPH</name>
        <dbReference type="ChEBI" id="CHEBI:57783"/>
    </ligand>
</feature>
<feature type="binding site" evidence="11">
    <location>
        <begin position="7"/>
        <end position="12"/>
    </location>
    <ligand>
        <name>NAD(+)</name>
        <dbReference type="ChEBI" id="CHEBI:57540"/>
    </ligand>
</feature>
<evidence type="ECO:0000256" key="5">
    <source>
        <dbReference type="ARBA" id="ARBA00023027"/>
    </source>
</evidence>
<dbReference type="Gene3D" id="1.10.1040.10">
    <property type="entry name" value="N-(1-d-carboxylethyl)-l-norvaline Dehydrogenase, domain 2"/>
    <property type="match status" value="1"/>
</dbReference>
<dbReference type="RefSeq" id="WP_211801665.1">
    <property type="nucleotide sequence ID" value="NZ_JAGSCS010000012.1"/>
</dbReference>
<feature type="binding site" evidence="9">
    <location>
        <position position="267"/>
    </location>
    <ligand>
        <name>NADPH</name>
        <dbReference type="ChEBI" id="CHEBI:57783"/>
    </ligand>
</feature>
<dbReference type="SUPFAM" id="SSF48179">
    <property type="entry name" value="6-phosphogluconate dehydrogenase C-terminal domain-like"/>
    <property type="match status" value="1"/>
</dbReference>
<dbReference type="GO" id="GO:0005975">
    <property type="term" value="P:carbohydrate metabolic process"/>
    <property type="evidence" value="ECO:0007669"/>
    <property type="project" value="InterPro"/>
</dbReference>
<comment type="subcellular location">
    <subcellularLocation>
        <location evidence="9">Cytoplasm</location>
    </subcellularLocation>
</comment>
<dbReference type="InterPro" id="IPR036291">
    <property type="entry name" value="NAD(P)-bd_dom_sf"/>
</dbReference>
<keyword evidence="4 9" id="KW-0560">Oxidoreductase</keyword>
<dbReference type="GO" id="GO:0046168">
    <property type="term" value="P:glycerol-3-phosphate catabolic process"/>
    <property type="evidence" value="ECO:0007669"/>
    <property type="project" value="InterPro"/>
</dbReference>